<dbReference type="InterPro" id="IPR046540">
    <property type="entry name" value="DMFA2_C"/>
</dbReference>
<evidence type="ECO:0000313" key="3">
    <source>
        <dbReference type="EMBL" id="CAG7559006.1"/>
    </source>
</evidence>
<dbReference type="PANTHER" id="PTHR12496">
    <property type="entry name" value="CGI-41 METHYLTRANSFERASE"/>
    <property type="match status" value="1"/>
</dbReference>
<dbReference type="Pfam" id="PF20254">
    <property type="entry name" value="DMFA2_C"/>
    <property type="match status" value="1"/>
</dbReference>
<reference evidence="3" key="1">
    <citation type="submission" date="2021-05" db="EMBL/GenBank/DDBJ databases">
        <authorList>
            <person name="Khan N."/>
        </authorList>
    </citation>
    <scope>NUCLEOTIDE SEQUENCE</scope>
</reference>
<evidence type="ECO:0000313" key="4">
    <source>
        <dbReference type="Proteomes" id="UP000693738"/>
    </source>
</evidence>
<dbReference type="AlphaFoldDB" id="A0A8J2IPV2"/>
<dbReference type="PANTHER" id="PTHR12496:SF0">
    <property type="entry name" value="METHYLTRANSFERASE DOMAIN-CONTAINING PROTEIN"/>
    <property type="match status" value="1"/>
</dbReference>
<comment type="caution">
    <text evidence="3">The sequence shown here is derived from an EMBL/GenBank/DDBJ whole genome shotgun (WGS) entry which is preliminary data.</text>
</comment>
<accession>A0A8J2IPV2</accession>
<dbReference type="InterPro" id="IPR052220">
    <property type="entry name" value="METTL25"/>
</dbReference>
<dbReference type="InterPro" id="IPR025714">
    <property type="entry name" value="Methyltranfer_dom"/>
</dbReference>
<feature type="domain" description="Methyltransferase" evidence="1">
    <location>
        <begin position="137"/>
        <end position="275"/>
    </location>
</feature>
<sequence>MPTLPKQYNSIDEYAKDIVEFIDTPLVRQITGGIHVNDSLIYNAWDVLPSDWTSWWTSFPNHCIAQQDLIDSIEELRPSIAANDEMDEARRYRPLLDRPESLSKWLESIQSLALPRDQRPGKVITLPEILASRMKTKKIAEVSTAAAYIHSVCQTNNITHVIDMGSGQGYLSISLAYLFPELHVLAIDGSESQIAASKACADSLGIPESRIQHMRRYIDGTPPLADEIAAWAGGEKCMLVGLHACGNLSDHMLRYFTTVPFIVRLGVVGCCYNHIVPRSATYPEGFPISGKMREKNVSLSGTALMTGCQAPNNWERADPSKEESMYSKRRFYRALLEKIFHDKGIELDKEDRPTWGVSKGDMASFSAFTRRAMRCLNVDESKISDADLAAYEERYQGYEARHFFHSIHHSPITSSFNLTMSSTKEQYKYPINAWGRPGGLVEKPGYYVDKPEIWVYCDKFSYDPKETSQVSVKVHTTEATFELEVIRDGFKPETVFTLQDIPGKRQETPTESYKNGCNWQESVSLDISSYSSGFYLVIARTVVPESSHPIEAEGFFIVNSSERNVSDSKSQADFVLIHTTSTIMAYNDWGGANHYRGVEDDGCNEIPSPFSSRDRPLCRGMLRLPLGAPREGNGQWVPVPGEPPRYPALEWSYMHGYSRHYADAGYATYERPFLVWAEEQGYKVHHLTQHDLHHEADCLDGYKLAVIVGHDEYWTWEMRDAMDAFIDHGGRLARFAGNYAWQVRFEQHGELQICYKDATQDPLFGKNNQRVSTLWDWGPIQRPGAETMGVTATMGGYTCYGSATSRWSGGFQVFRPKHWALEGSHLDYGDLFGCDAKIASFEVDGCDYNVRKGLPYPTGDDGAPTNMEIIATCPGTSGEEDHWEGKHLLNAPVSEM</sequence>
<gene>
    <name evidence="3" type="ORF">FEQUK3_LOCUS4714</name>
</gene>
<dbReference type="EMBL" id="CAJSTJ010000128">
    <property type="protein sequence ID" value="CAG7559006.1"/>
    <property type="molecule type" value="Genomic_DNA"/>
</dbReference>
<protein>
    <recommendedName>
        <fullName evidence="5">Methyltransferase domain-containing protein</fullName>
    </recommendedName>
</protein>
<dbReference type="Proteomes" id="UP000693738">
    <property type="component" value="Unassembled WGS sequence"/>
</dbReference>
<proteinExistence type="predicted"/>
<feature type="domain" description="N,N-dimethylformamidase beta subunit-like C-terminal" evidence="2">
    <location>
        <begin position="485"/>
        <end position="876"/>
    </location>
</feature>
<evidence type="ECO:0000259" key="1">
    <source>
        <dbReference type="Pfam" id="PF13679"/>
    </source>
</evidence>
<evidence type="ECO:0008006" key="5">
    <source>
        <dbReference type="Google" id="ProtNLM"/>
    </source>
</evidence>
<organism evidence="3 4">
    <name type="scientific">Fusarium equiseti</name>
    <name type="common">Fusarium scirpi</name>
    <dbReference type="NCBI Taxonomy" id="61235"/>
    <lineage>
        <taxon>Eukaryota</taxon>
        <taxon>Fungi</taxon>
        <taxon>Dikarya</taxon>
        <taxon>Ascomycota</taxon>
        <taxon>Pezizomycotina</taxon>
        <taxon>Sordariomycetes</taxon>
        <taxon>Hypocreomycetidae</taxon>
        <taxon>Hypocreales</taxon>
        <taxon>Nectriaceae</taxon>
        <taxon>Fusarium</taxon>
        <taxon>Fusarium incarnatum-equiseti species complex</taxon>
    </lineage>
</organism>
<evidence type="ECO:0000259" key="2">
    <source>
        <dbReference type="Pfam" id="PF20254"/>
    </source>
</evidence>
<name>A0A8J2IPV2_FUSEQ</name>
<dbReference type="Pfam" id="PF13679">
    <property type="entry name" value="Methyltransf_32"/>
    <property type="match status" value="1"/>
</dbReference>